<dbReference type="Proteomes" id="UP000256690">
    <property type="component" value="Unassembled WGS sequence"/>
</dbReference>
<dbReference type="FunFam" id="3.90.79.10:FF:000018">
    <property type="entry name" value="39S ribosomal protein L46, mitochondrial"/>
    <property type="match status" value="1"/>
</dbReference>
<evidence type="ECO:0000256" key="1">
    <source>
        <dbReference type="ARBA" id="ARBA00004173"/>
    </source>
</evidence>
<organism evidence="10 11">
    <name type="scientific">Aspergillus mulundensis</name>
    <dbReference type="NCBI Taxonomy" id="1810919"/>
    <lineage>
        <taxon>Eukaryota</taxon>
        <taxon>Fungi</taxon>
        <taxon>Dikarya</taxon>
        <taxon>Ascomycota</taxon>
        <taxon>Pezizomycotina</taxon>
        <taxon>Eurotiomycetes</taxon>
        <taxon>Eurotiomycetidae</taxon>
        <taxon>Eurotiales</taxon>
        <taxon>Aspergillaceae</taxon>
        <taxon>Aspergillus</taxon>
        <taxon>Aspergillus subgen. Nidulantes</taxon>
    </lineage>
</organism>
<dbReference type="PANTHER" id="PTHR13124:SF12">
    <property type="entry name" value="LARGE RIBOSOMAL SUBUNIT PROTEIN ML46"/>
    <property type="match status" value="1"/>
</dbReference>
<gene>
    <name evidence="10" type="ORF">DSM5745_06016</name>
</gene>
<keyword evidence="4" id="KW-0689">Ribosomal protein</keyword>
<evidence type="ECO:0000259" key="9">
    <source>
        <dbReference type="Pfam" id="PF11788"/>
    </source>
</evidence>
<dbReference type="EMBL" id="PVWQ01000006">
    <property type="protein sequence ID" value="RDW79164.1"/>
    <property type="molecule type" value="Genomic_DNA"/>
</dbReference>
<dbReference type="OrthoDB" id="414075at2759"/>
<dbReference type="InterPro" id="IPR040008">
    <property type="entry name" value="Ribosomal_mL46"/>
</dbReference>
<dbReference type="STRING" id="1810919.A0A3D8RZ81"/>
<comment type="subcellular location">
    <subcellularLocation>
        <location evidence="1">Mitochondrion</location>
    </subcellularLocation>
</comment>
<reference evidence="10 11" key="1">
    <citation type="journal article" date="2018" name="IMA Fungus">
        <title>IMA Genome-F 9: Draft genome sequence of Annulohypoxylon stygium, Aspergillus mulundensis, Berkeleyomyces basicola (syn. Thielaviopsis basicola), Ceratocystis smalleyi, two Cercospora beticola strains, Coleophoma cylindrospora, Fusarium fracticaudum, Phialophora cf. hyalina, and Morchella septimelata.</title>
        <authorList>
            <person name="Wingfield B.D."/>
            <person name="Bills G.F."/>
            <person name="Dong Y."/>
            <person name="Huang W."/>
            <person name="Nel W.J."/>
            <person name="Swalarsk-Parry B.S."/>
            <person name="Vaghefi N."/>
            <person name="Wilken P.M."/>
            <person name="An Z."/>
            <person name="de Beer Z.W."/>
            <person name="De Vos L."/>
            <person name="Chen L."/>
            <person name="Duong T.A."/>
            <person name="Gao Y."/>
            <person name="Hammerbacher A."/>
            <person name="Kikkert J.R."/>
            <person name="Li Y."/>
            <person name="Li H."/>
            <person name="Li K."/>
            <person name="Li Q."/>
            <person name="Liu X."/>
            <person name="Ma X."/>
            <person name="Naidoo K."/>
            <person name="Pethybridge S.J."/>
            <person name="Sun J."/>
            <person name="Steenkamp E.T."/>
            <person name="van der Nest M.A."/>
            <person name="van Wyk S."/>
            <person name="Wingfield M.J."/>
            <person name="Xiong C."/>
            <person name="Yue Q."/>
            <person name="Zhang X."/>
        </authorList>
    </citation>
    <scope>NUCLEOTIDE SEQUENCE [LARGE SCALE GENOMIC DNA]</scope>
    <source>
        <strain evidence="10 11">DSM 5745</strain>
    </source>
</reference>
<feature type="region of interest" description="Disordered" evidence="8">
    <location>
        <begin position="166"/>
        <end position="203"/>
    </location>
</feature>
<proteinExistence type="inferred from homology"/>
<name>A0A3D8RZ81_9EURO</name>
<dbReference type="PANTHER" id="PTHR13124">
    <property type="entry name" value="39S RIBOSOMAL PROTEIN L46, MITOCHONDRIAL PRECURSOR-RELATED"/>
    <property type="match status" value="1"/>
</dbReference>
<evidence type="ECO:0000256" key="5">
    <source>
        <dbReference type="ARBA" id="ARBA00023128"/>
    </source>
</evidence>
<feature type="compositionally biased region" description="Polar residues" evidence="8">
    <location>
        <begin position="168"/>
        <end position="179"/>
    </location>
</feature>
<dbReference type="Pfam" id="PF11788">
    <property type="entry name" value="MRP-L46"/>
    <property type="match status" value="1"/>
</dbReference>
<dbReference type="GO" id="GO:0003735">
    <property type="term" value="F:structural constituent of ribosome"/>
    <property type="evidence" value="ECO:0007669"/>
    <property type="project" value="InterPro"/>
</dbReference>
<keyword evidence="3" id="KW-0809">Transit peptide</keyword>
<evidence type="ECO:0000256" key="3">
    <source>
        <dbReference type="ARBA" id="ARBA00022946"/>
    </source>
</evidence>
<evidence type="ECO:0000313" key="10">
    <source>
        <dbReference type="EMBL" id="RDW79164.1"/>
    </source>
</evidence>
<comment type="caution">
    <text evidence="10">The sequence shown here is derived from an EMBL/GenBank/DDBJ whole genome shotgun (WGS) entry which is preliminary data.</text>
</comment>
<accession>A0A3D8RZ81</accession>
<evidence type="ECO:0000256" key="7">
    <source>
        <dbReference type="ARBA" id="ARBA00035190"/>
    </source>
</evidence>
<keyword evidence="11" id="KW-1185">Reference proteome</keyword>
<comment type="similarity">
    <text evidence="2">Belongs to the mitochondrion-specific ribosomal protein mL46 family.</text>
</comment>
<feature type="domain" description="Large ribosomal subunit protein mL46 N-terminal" evidence="9">
    <location>
        <begin position="63"/>
        <end position="196"/>
    </location>
</feature>
<keyword evidence="5" id="KW-0496">Mitochondrion</keyword>
<evidence type="ECO:0000256" key="2">
    <source>
        <dbReference type="ARBA" id="ARBA00009070"/>
    </source>
</evidence>
<dbReference type="InterPro" id="IPR021757">
    <property type="entry name" value="Ribosomal_mL46_N"/>
</dbReference>
<dbReference type="GO" id="GO:0005743">
    <property type="term" value="C:mitochondrial inner membrane"/>
    <property type="evidence" value="ECO:0007669"/>
    <property type="project" value="UniProtKB-ARBA"/>
</dbReference>
<dbReference type="RefSeq" id="XP_026603864.1">
    <property type="nucleotide sequence ID" value="XM_026748032.1"/>
</dbReference>
<dbReference type="GeneID" id="38116386"/>
<dbReference type="InterPro" id="IPR015797">
    <property type="entry name" value="NUDIX_hydrolase-like_dom_sf"/>
</dbReference>
<evidence type="ECO:0000256" key="4">
    <source>
        <dbReference type="ARBA" id="ARBA00022980"/>
    </source>
</evidence>
<feature type="compositionally biased region" description="Basic and acidic residues" evidence="8">
    <location>
        <begin position="180"/>
        <end position="200"/>
    </location>
</feature>
<evidence type="ECO:0000313" key="11">
    <source>
        <dbReference type="Proteomes" id="UP000256690"/>
    </source>
</evidence>
<evidence type="ECO:0000256" key="6">
    <source>
        <dbReference type="ARBA" id="ARBA00023274"/>
    </source>
</evidence>
<protein>
    <recommendedName>
        <fullName evidence="7">Large ribosomal subunit protein mL46</fullName>
    </recommendedName>
</protein>
<dbReference type="CDD" id="cd04661">
    <property type="entry name" value="NUDIX_MRP_L46"/>
    <property type="match status" value="1"/>
</dbReference>
<dbReference type="InterPro" id="IPR033650">
    <property type="entry name" value="Ribosomal_mL46_NUDIX"/>
</dbReference>
<sequence>MSSGSNGARRVASILRPSIAEQRVCKSCQETLVRRNYASAATPISPKPSSSASTTFPVVGPTYTINAGVLLSRPPQITRDLTDFEKAYYFYQKRLNERLALPFTKYFYFKRGTPLDEDWKRKVRERQTAARDIGKYNAYGQEAWNDELLVGAKESEPEYIAEALISDAESTANNTSQDTSKQESIPRPHPRVTEADKKGDTQSLDRALQRTLYLLVQSKEGYWKFPSSPVAADETIRLAAERTLEQSAGVNMNTFMVGYHPVSHYVYNARKPKTDETTGVTLAGEKTFFIKGRIMAGQADLSANTQNLQNFKWLAKEEMAKYLLPPYYAAIKNALADR</sequence>
<dbReference type="AlphaFoldDB" id="A0A3D8RZ81"/>
<dbReference type="GO" id="GO:0005762">
    <property type="term" value="C:mitochondrial large ribosomal subunit"/>
    <property type="evidence" value="ECO:0007669"/>
    <property type="project" value="TreeGrafter"/>
</dbReference>
<keyword evidence="6" id="KW-0687">Ribonucleoprotein</keyword>
<dbReference type="SUPFAM" id="SSF55811">
    <property type="entry name" value="Nudix"/>
    <property type="match status" value="1"/>
</dbReference>
<dbReference type="Gene3D" id="3.90.79.10">
    <property type="entry name" value="Nucleoside Triphosphate Pyrophosphohydrolase"/>
    <property type="match status" value="1"/>
</dbReference>
<evidence type="ECO:0000256" key="8">
    <source>
        <dbReference type="SAM" id="MobiDB-lite"/>
    </source>
</evidence>